<name>A0A2T0FMC6_9ASCO</name>
<dbReference type="InterPro" id="IPR036598">
    <property type="entry name" value="GOLD_dom_sf"/>
</dbReference>
<keyword evidence="3 8" id="KW-0812">Transmembrane</keyword>
<evidence type="ECO:0000256" key="9">
    <source>
        <dbReference type="SAM" id="Phobius"/>
    </source>
</evidence>
<dbReference type="GO" id="GO:0016020">
    <property type="term" value="C:membrane"/>
    <property type="evidence" value="ECO:0007669"/>
    <property type="project" value="UniProtKB-SubCell"/>
</dbReference>
<comment type="subcellular location">
    <subcellularLocation>
        <location evidence="7">Endomembrane system</location>
        <topology evidence="7">Single-pass membrane protein</topology>
    </subcellularLocation>
    <subcellularLocation>
        <location evidence="1 8">Membrane</location>
        <topology evidence="1 8">Single-pass type I membrane protein</topology>
    </subcellularLocation>
</comment>
<evidence type="ECO:0000256" key="3">
    <source>
        <dbReference type="ARBA" id="ARBA00022692"/>
    </source>
</evidence>
<evidence type="ECO:0000256" key="7">
    <source>
        <dbReference type="ARBA" id="ARBA00037847"/>
    </source>
</evidence>
<proteinExistence type="inferred from homology"/>
<evidence type="ECO:0000256" key="6">
    <source>
        <dbReference type="ARBA" id="ARBA00023136"/>
    </source>
</evidence>
<feature type="signal peptide" evidence="10">
    <location>
        <begin position="1"/>
        <end position="15"/>
    </location>
</feature>
<dbReference type="PROSITE" id="PS50866">
    <property type="entry name" value="GOLD"/>
    <property type="match status" value="1"/>
</dbReference>
<gene>
    <name evidence="12" type="ORF">B9G98_03761</name>
</gene>
<keyword evidence="5 9" id="KW-1133">Transmembrane helix</keyword>
<dbReference type="InterPro" id="IPR015720">
    <property type="entry name" value="Emp24-like"/>
</dbReference>
<dbReference type="Pfam" id="PF01105">
    <property type="entry name" value="EMP24_GP25L"/>
    <property type="match status" value="1"/>
</dbReference>
<evidence type="ECO:0000256" key="10">
    <source>
        <dbReference type="SAM" id="SignalP"/>
    </source>
</evidence>
<comment type="caution">
    <text evidence="12">The sequence shown here is derived from an EMBL/GenBank/DDBJ whole genome shotgun (WGS) entry which is preliminary data.</text>
</comment>
<dbReference type="AlphaFoldDB" id="A0A2T0FMC6"/>
<evidence type="ECO:0000256" key="4">
    <source>
        <dbReference type="ARBA" id="ARBA00022729"/>
    </source>
</evidence>
<evidence type="ECO:0000256" key="1">
    <source>
        <dbReference type="ARBA" id="ARBA00004479"/>
    </source>
</evidence>
<keyword evidence="13" id="KW-1185">Reference proteome</keyword>
<dbReference type="RefSeq" id="XP_024666086.1">
    <property type="nucleotide sequence ID" value="XM_024810318.1"/>
</dbReference>
<evidence type="ECO:0000313" key="12">
    <source>
        <dbReference type="EMBL" id="PRT56141.1"/>
    </source>
</evidence>
<dbReference type="SUPFAM" id="SSF101576">
    <property type="entry name" value="Supernatant protein factor (SPF), C-terminal domain"/>
    <property type="match status" value="1"/>
</dbReference>
<keyword evidence="4 10" id="KW-0732">Signal</keyword>
<dbReference type="GO" id="GO:0012505">
    <property type="term" value="C:endomembrane system"/>
    <property type="evidence" value="ECO:0007669"/>
    <property type="project" value="UniProtKB-SubCell"/>
</dbReference>
<dbReference type="GeneID" id="36517509"/>
<feature type="transmembrane region" description="Helical" evidence="9">
    <location>
        <begin position="170"/>
        <end position="196"/>
    </location>
</feature>
<evidence type="ECO:0000256" key="2">
    <source>
        <dbReference type="ARBA" id="ARBA00007104"/>
    </source>
</evidence>
<feature type="domain" description="GOLD" evidence="11">
    <location>
        <begin position="27"/>
        <end position="110"/>
    </location>
</feature>
<accession>A0A2T0FMC6</accession>
<comment type="similarity">
    <text evidence="2 8">Belongs to the EMP24/GP25L family.</text>
</comment>
<organism evidence="12 13">
    <name type="scientific">Wickerhamiella sorbophila</name>
    <dbReference type="NCBI Taxonomy" id="45607"/>
    <lineage>
        <taxon>Eukaryota</taxon>
        <taxon>Fungi</taxon>
        <taxon>Dikarya</taxon>
        <taxon>Ascomycota</taxon>
        <taxon>Saccharomycotina</taxon>
        <taxon>Dipodascomycetes</taxon>
        <taxon>Dipodascales</taxon>
        <taxon>Trichomonascaceae</taxon>
        <taxon>Wickerhamiella</taxon>
    </lineage>
</organism>
<dbReference type="EMBL" id="NDIQ01000022">
    <property type="protein sequence ID" value="PRT56141.1"/>
    <property type="molecule type" value="Genomic_DNA"/>
</dbReference>
<dbReference type="STRING" id="45607.A0A2T0FMC6"/>
<sequence length="204" mass="22904">MFWLVLAILSFCASAFPVTVQVPANERSCFYVQSDHVNSKASMSFVVLSGGSFDIDVTVRRPNGNVVEQLSKSSGDEIAFTTTEVGEYELCFYNEMSTFADKKVEFDFNIDTSALRAELPKAIDLGANDDVERHIDNLDARFAELSRSLQYYKARITRNQSTVSSTHERVWWFSLIELGLVVAMAVLNVTVVQLFFKGSRKTLV</sequence>
<protein>
    <submittedName>
        <fullName evidence="12">Putative membrane protein C17A5.08</fullName>
    </submittedName>
</protein>
<dbReference type="OrthoDB" id="1929172at2759"/>
<evidence type="ECO:0000256" key="8">
    <source>
        <dbReference type="RuleBase" id="RU003827"/>
    </source>
</evidence>
<feature type="chain" id="PRO_5015752949" evidence="10">
    <location>
        <begin position="16"/>
        <end position="204"/>
    </location>
</feature>
<dbReference type="SMART" id="SM01190">
    <property type="entry name" value="EMP24_GP25L"/>
    <property type="match status" value="1"/>
</dbReference>
<reference evidence="12 13" key="1">
    <citation type="submission" date="2017-04" db="EMBL/GenBank/DDBJ databases">
        <title>Genome sequencing of [Candida] sorbophila.</title>
        <authorList>
            <person name="Ahn J.O."/>
        </authorList>
    </citation>
    <scope>NUCLEOTIDE SEQUENCE [LARGE SCALE GENOMIC DNA]</scope>
    <source>
        <strain evidence="12 13">DS02</strain>
    </source>
</reference>
<evidence type="ECO:0000259" key="11">
    <source>
        <dbReference type="PROSITE" id="PS50866"/>
    </source>
</evidence>
<dbReference type="Proteomes" id="UP000238350">
    <property type="component" value="Unassembled WGS sequence"/>
</dbReference>
<evidence type="ECO:0000256" key="5">
    <source>
        <dbReference type="ARBA" id="ARBA00022989"/>
    </source>
</evidence>
<dbReference type="PANTHER" id="PTHR22811">
    <property type="entry name" value="TRANSMEMBRANE EMP24 DOMAIN-CONTAINING PROTEIN"/>
    <property type="match status" value="1"/>
</dbReference>
<keyword evidence="6 9" id="KW-0472">Membrane</keyword>
<dbReference type="InterPro" id="IPR009038">
    <property type="entry name" value="GOLD_dom"/>
</dbReference>
<evidence type="ECO:0000313" key="13">
    <source>
        <dbReference type="Proteomes" id="UP000238350"/>
    </source>
</evidence>